<proteinExistence type="predicted"/>
<keyword evidence="1" id="KW-0812">Transmembrane</keyword>
<dbReference type="GeneID" id="8445143"/>
<dbReference type="AlphaFoldDB" id="C8XQN6"/>
<protein>
    <submittedName>
        <fullName evidence="2">ATP synthase F0 subunit 8</fullName>
    </submittedName>
</protein>
<geneLocation type="mitochondrion" evidence="2"/>
<evidence type="ECO:0000256" key="1">
    <source>
        <dbReference type="SAM" id="Phobius"/>
    </source>
</evidence>
<keyword evidence="1" id="KW-0472">Membrane</keyword>
<organism evidence="2">
    <name type="scientific">Bivetiella cancellata</name>
    <name type="common">Cancellate nutmeg snail</name>
    <name type="synonym">Cancellaria cancellata</name>
    <dbReference type="NCBI Taxonomy" id="543397"/>
    <lineage>
        <taxon>Eukaryota</taxon>
        <taxon>Metazoa</taxon>
        <taxon>Spiralia</taxon>
        <taxon>Lophotrochozoa</taxon>
        <taxon>Mollusca</taxon>
        <taxon>Gastropoda</taxon>
        <taxon>Caenogastropoda</taxon>
        <taxon>Neogastropoda</taxon>
        <taxon>Cancellarioidea</taxon>
        <taxon>Cancellariidae</taxon>
        <taxon>Bivetiella</taxon>
    </lineage>
</organism>
<feature type="transmembrane region" description="Helical" evidence="1">
    <location>
        <begin position="6"/>
        <end position="30"/>
    </location>
</feature>
<dbReference type="RefSeq" id="YP_003204723.1">
    <property type="nucleotide sequence ID" value="NC_013241.1"/>
</dbReference>
<evidence type="ECO:0000313" key="2">
    <source>
        <dbReference type="EMBL" id="ACF04817.1"/>
    </source>
</evidence>
<dbReference type="CTD" id="4509"/>
<name>C8XQN6_BIVCA</name>
<sequence>MPQLSPLNWVFLYMLFWVALLSISVSVWWFKKNSFQSYKSNASHLDSIKVWSW</sequence>
<reference evidence="2" key="1">
    <citation type="journal article" date="2009" name="BMC Evol. Biol.">
        <title>Neogastropod phylogenetic relationships based on entire mitochondrial genomes.</title>
        <authorList>
            <person name="Cunha R.L."/>
            <person name="Grande C."/>
            <person name="Zardoya R."/>
        </authorList>
    </citation>
    <scope>NUCLEOTIDE SEQUENCE</scope>
</reference>
<gene>
    <name evidence="2" type="primary">ATP8</name>
</gene>
<keyword evidence="2" id="KW-0496">Mitochondrion</keyword>
<dbReference type="EMBL" id="EU827195">
    <property type="protein sequence ID" value="ACF04817.1"/>
    <property type="molecule type" value="Genomic_DNA"/>
</dbReference>
<keyword evidence="1" id="KW-1133">Transmembrane helix</keyword>
<accession>C8XQN6</accession>